<name>A0A1J5SJX8_9ZZZZ</name>
<feature type="domain" description="FAD-binding FR-type" evidence="1">
    <location>
        <begin position="1"/>
        <end position="95"/>
    </location>
</feature>
<reference evidence="2" key="1">
    <citation type="submission" date="2016-10" db="EMBL/GenBank/DDBJ databases">
        <title>Sequence of Gallionella enrichment culture.</title>
        <authorList>
            <person name="Poehlein A."/>
            <person name="Muehling M."/>
            <person name="Daniel R."/>
        </authorList>
    </citation>
    <scope>NUCLEOTIDE SEQUENCE</scope>
</reference>
<dbReference type="Pfam" id="PF00175">
    <property type="entry name" value="NAD_binding_1"/>
    <property type="match status" value="1"/>
</dbReference>
<dbReference type="GO" id="GO:0006221">
    <property type="term" value="P:pyrimidine nucleotide biosynthetic process"/>
    <property type="evidence" value="ECO:0007669"/>
    <property type="project" value="InterPro"/>
</dbReference>
<dbReference type="InterPro" id="IPR039261">
    <property type="entry name" value="FNR_nucleotide-bd"/>
</dbReference>
<dbReference type="EMBL" id="MLJW01000058">
    <property type="protein sequence ID" value="OIR04328.1"/>
    <property type="molecule type" value="Genomic_DNA"/>
</dbReference>
<dbReference type="InterPro" id="IPR019480">
    <property type="entry name" value="Dihydroorotate_DH_Fe-S-bd"/>
</dbReference>
<dbReference type="SUPFAM" id="SSF63380">
    <property type="entry name" value="Riboflavin synthase domain-like"/>
    <property type="match status" value="1"/>
</dbReference>
<dbReference type="NCBIfam" id="NF004862">
    <property type="entry name" value="PRK06222.1"/>
    <property type="match status" value="1"/>
</dbReference>
<dbReference type="GO" id="GO:0050660">
    <property type="term" value="F:flavin adenine dinucleotide binding"/>
    <property type="evidence" value="ECO:0007669"/>
    <property type="project" value="InterPro"/>
</dbReference>
<dbReference type="InterPro" id="IPR050353">
    <property type="entry name" value="PyrK_electron_transfer"/>
</dbReference>
<dbReference type="PIRSF" id="PIRSF006816">
    <property type="entry name" value="Cyc3_hyd_g"/>
    <property type="match status" value="1"/>
</dbReference>
<dbReference type="SUPFAM" id="SSF52343">
    <property type="entry name" value="Ferredoxin reductase-like, C-terminal NADP-linked domain"/>
    <property type="match status" value="1"/>
</dbReference>
<protein>
    <submittedName>
        <fullName evidence="2">Dihydroorotate dehydrogenase B, electron transfer subunit</fullName>
    </submittedName>
</protein>
<dbReference type="Gene3D" id="2.40.30.10">
    <property type="entry name" value="Translation factors"/>
    <property type="match status" value="1"/>
</dbReference>
<sequence>MHPIVAKVQLSPNVTRLEVTAPRIAQIRKAGQFVIVRKGEGAERIPLTIADSNPTTGTITLVIQAVGKSTRDLVALGVGDAIRDIAGPLGHPTELIERGRAVCVGGGVGTAVVHPIAQALSRTGVHVTSVIGGRSRDWVIYEDELKRLGDVVVCTDDGSYGRKGFVTQAAAELLAAGGVDIVYAVGPVPMMRAVAELTRPYGVRTIVSLNPLMVDGTGMCGGCRVSVAGKAYFACVDGPEFDGHQVDFAMLADRSTTYREFEQAALQRSLDHECHIGLGKP</sequence>
<dbReference type="InterPro" id="IPR017938">
    <property type="entry name" value="Riboflavin_synthase-like_b-brl"/>
</dbReference>
<dbReference type="GO" id="GO:0016491">
    <property type="term" value="F:oxidoreductase activity"/>
    <property type="evidence" value="ECO:0007669"/>
    <property type="project" value="InterPro"/>
</dbReference>
<dbReference type="InterPro" id="IPR017927">
    <property type="entry name" value="FAD-bd_FR_type"/>
</dbReference>
<dbReference type="InterPro" id="IPR012165">
    <property type="entry name" value="Cyt_c3_hydrogenase_gsu"/>
</dbReference>
<dbReference type="PANTHER" id="PTHR43513">
    <property type="entry name" value="DIHYDROOROTATE DEHYDROGENASE B (NAD(+)), ELECTRON TRANSFER SUBUNIT"/>
    <property type="match status" value="1"/>
</dbReference>
<accession>A0A1J5SJX8</accession>
<dbReference type="Gene3D" id="3.40.50.80">
    <property type="entry name" value="Nucleotide-binding domain of ferredoxin-NADP reductase (FNR) module"/>
    <property type="match status" value="1"/>
</dbReference>
<evidence type="ECO:0000313" key="2">
    <source>
        <dbReference type="EMBL" id="OIR04328.1"/>
    </source>
</evidence>
<dbReference type="CDD" id="cd06219">
    <property type="entry name" value="DHOD_e_trans_like1"/>
    <property type="match status" value="1"/>
</dbReference>
<dbReference type="InterPro" id="IPR001433">
    <property type="entry name" value="OxRdtase_FAD/NAD-bd"/>
</dbReference>
<dbReference type="Pfam" id="PF10418">
    <property type="entry name" value="DHODB_Fe-S_bind"/>
    <property type="match status" value="1"/>
</dbReference>
<organism evidence="2">
    <name type="scientific">mine drainage metagenome</name>
    <dbReference type="NCBI Taxonomy" id="410659"/>
    <lineage>
        <taxon>unclassified sequences</taxon>
        <taxon>metagenomes</taxon>
        <taxon>ecological metagenomes</taxon>
    </lineage>
</organism>
<proteinExistence type="predicted"/>
<dbReference type="PROSITE" id="PS51384">
    <property type="entry name" value="FAD_FR"/>
    <property type="match status" value="1"/>
</dbReference>
<dbReference type="PANTHER" id="PTHR43513:SF3">
    <property type="entry name" value="DIHYDROOROTATE DEHYDROGENASE B (NAD(+)), ELECTRON TRANSFER SUBUNIT-RELATED"/>
    <property type="match status" value="1"/>
</dbReference>
<evidence type="ECO:0000259" key="1">
    <source>
        <dbReference type="PROSITE" id="PS51384"/>
    </source>
</evidence>
<comment type="caution">
    <text evidence="2">The sequence shown here is derived from an EMBL/GenBank/DDBJ whole genome shotgun (WGS) entry which is preliminary data.</text>
</comment>
<dbReference type="AlphaFoldDB" id="A0A1J5SJX8"/>
<dbReference type="GO" id="GO:0051537">
    <property type="term" value="F:2 iron, 2 sulfur cluster binding"/>
    <property type="evidence" value="ECO:0007669"/>
    <property type="project" value="InterPro"/>
</dbReference>
<gene>
    <name evidence="2" type="primary">pyrK_2</name>
    <name evidence="2" type="ORF">GALL_135280</name>
</gene>